<reference evidence="2 3" key="1">
    <citation type="journal article" date="2010" name="Nature">
        <title>The Ectocarpus genome and the independent evolution of multicellularity in brown algae.</title>
        <authorList>
            <person name="Cock J.M."/>
            <person name="Sterck L."/>
            <person name="Rouze P."/>
            <person name="Scornet D."/>
            <person name="Allen A.E."/>
            <person name="Amoutzias G."/>
            <person name="Anthouard V."/>
            <person name="Artiguenave F."/>
            <person name="Aury J.M."/>
            <person name="Badger J.H."/>
            <person name="Beszteri B."/>
            <person name="Billiau K."/>
            <person name="Bonnet E."/>
            <person name="Bothwell J.H."/>
            <person name="Bowler C."/>
            <person name="Boyen C."/>
            <person name="Brownlee C."/>
            <person name="Carrano C.J."/>
            <person name="Charrier B."/>
            <person name="Cho G.Y."/>
            <person name="Coelho S.M."/>
            <person name="Collen J."/>
            <person name="Corre E."/>
            <person name="Da Silva C."/>
            <person name="Delage L."/>
            <person name="Delaroque N."/>
            <person name="Dittami S.M."/>
            <person name="Doulbeau S."/>
            <person name="Elias M."/>
            <person name="Farnham G."/>
            <person name="Gachon C.M."/>
            <person name="Gschloessl B."/>
            <person name="Heesch S."/>
            <person name="Jabbari K."/>
            <person name="Jubin C."/>
            <person name="Kawai H."/>
            <person name="Kimura K."/>
            <person name="Kloareg B."/>
            <person name="Kupper F.C."/>
            <person name="Lang D."/>
            <person name="Le Bail A."/>
            <person name="Leblanc C."/>
            <person name="Lerouge P."/>
            <person name="Lohr M."/>
            <person name="Lopez P.J."/>
            <person name="Martens C."/>
            <person name="Maumus F."/>
            <person name="Michel G."/>
            <person name="Miranda-Saavedra D."/>
            <person name="Morales J."/>
            <person name="Moreau H."/>
            <person name="Motomura T."/>
            <person name="Nagasato C."/>
            <person name="Napoli C.A."/>
            <person name="Nelson D.R."/>
            <person name="Nyvall-Collen P."/>
            <person name="Peters A.F."/>
            <person name="Pommier C."/>
            <person name="Potin P."/>
            <person name="Poulain J."/>
            <person name="Quesneville H."/>
            <person name="Read B."/>
            <person name="Rensing S.A."/>
            <person name="Ritter A."/>
            <person name="Rousvoal S."/>
            <person name="Samanta M."/>
            <person name="Samson G."/>
            <person name="Schroeder D.C."/>
            <person name="Segurens B."/>
            <person name="Strittmatter M."/>
            <person name="Tonon T."/>
            <person name="Tregear J.W."/>
            <person name="Valentin K."/>
            <person name="von Dassow P."/>
            <person name="Yamagishi T."/>
            <person name="Van de Peer Y."/>
            <person name="Wincker P."/>
        </authorList>
    </citation>
    <scope>NUCLEOTIDE SEQUENCE [LARGE SCALE GENOMIC DNA]</scope>
    <source>
        <strain evidence="3">Ec32 / CCAP1310/4</strain>
    </source>
</reference>
<proteinExistence type="predicted"/>
<evidence type="ECO:0000313" key="2">
    <source>
        <dbReference type="EMBL" id="CBN80491.1"/>
    </source>
</evidence>
<organism evidence="2 3">
    <name type="scientific">Ectocarpus siliculosus</name>
    <name type="common">Brown alga</name>
    <name type="synonym">Conferva siliculosa</name>
    <dbReference type="NCBI Taxonomy" id="2880"/>
    <lineage>
        <taxon>Eukaryota</taxon>
        <taxon>Sar</taxon>
        <taxon>Stramenopiles</taxon>
        <taxon>Ochrophyta</taxon>
        <taxon>PX clade</taxon>
        <taxon>Phaeophyceae</taxon>
        <taxon>Ectocarpales</taxon>
        <taxon>Ectocarpaceae</taxon>
        <taxon>Ectocarpus</taxon>
    </lineage>
</organism>
<gene>
    <name evidence="2" type="ORF">Esi_0052_0185</name>
</gene>
<feature type="region of interest" description="Disordered" evidence="1">
    <location>
        <begin position="377"/>
        <end position="402"/>
    </location>
</feature>
<dbReference type="Proteomes" id="UP000002630">
    <property type="component" value="Linkage Group LG16"/>
</dbReference>
<dbReference type="EMBL" id="FN649741">
    <property type="protein sequence ID" value="CBN80491.1"/>
    <property type="molecule type" value="Genomic_DNA"/>
</dbReference>
<protein>
    <submittedName>
        <fullName evidence="2">EsV-1-210</fullName>
    </submittedName>
</protein>
<dbReference type="AlphaFoldDB" id="D8LPL9"/>
<dbReference type="InParanoid" id="D8LPL9"/>
<evidence type="ECO:0000256" key="1">
    <source>
        <dbReference type="SAM" id="MobiDB-lite"/>
    </source>
</evidence>
<accession>D8LPL9</accession>
<name>D8LPL9_ECTSI</name>
<dbReference type="eggNOG" id="ENOG502SWJG">
    <property type="taxonomic scope" value="Eukaryota"/>
</dbReference>
<dbReference type="EMBL" id="FN648730">
    <property type="protein sequence ID" value="CBN80491.1"/>
    <property type="molecule type" value="Genomic_DNA"/>
</dbReference>
<sequence length="509" mass="55026">MCLIISTTAFKSSRNKSTALSKKMDSIMIDATTGVVGVKTLIWHIMPELHSSSVLKGVHRALEGSGASMDRTLINGRFTKTATVDLCCDILDKMSGASWQQWRQSSGPAFKNALRERVASVVSSGQVEQAHPPVQQAEEGVEKKAVVLRKALRAMNIEGSVRVDENTGMLSDIDVINMLCPGASPEDAAHMLTRVLEKEAAGGANNHGPTVHGPVALADRIKRIKINGKGNPTPVSDAPTAIEIIWLLPARAAREFRKQSADTIARVLGGDVSLCAEIEQRCARLQNTEDGRAYQSVMTGQAPTKKHKSLPEWFEYATSDQKSAYVAAKVKKSVVVTELEMHEVCKVGLESVGQFAGRDEIEYADRIRDTQRRASRADNLLGAPAPSPGDVGDSSTLIATPFDNSIDPETGKLIATHKVSASVRGPETSICVEAAKLGISTGERAGQVGKVAKRLYGQKYGEEANRDIPTRHTTFRGKPFVERTYFSRDADLIQQAIRIVCCPGQVSTP</sequence>
<dbReference type="OrthoDB" id="221139at2759"/>
<evidence type="ECO:0000313" key="3">
    <source>
        <dbReference type="Proteomes" id="UP000002630"/>
    </source>
</evidence>
<keyword evidence="3" id="KW-1185">Reference proteome</keyword>